<dbReference type="PANTHER" id="PTHR46361">
    <property type="entry name" value="ELECTRON CARRIER/ PROTEIN DISULFIDE OXIDOREDUCTASE"/>
    <property type="match status" value="1"/>
</dbReference>
<dbReference type="Pfam" id="PF04784">
    <property type="entry name" value="DUF547"/>
    <property type="match status" value="1"/>
</dbReference>
<accession>A0ABY4JAX0</accession>
<dbReference type="EMBL" id="CP095848">
    <property type="protein sequence ID" value="UPL49970.1"/>
    <property type="molecule type" value="Genomic_DNA"/>
</dbReference>
<name>A0ABY4JAX0_9BACT</name>
<feature type="domain" description="DUF547" evidence="1">
    <location>
        <begin position="80"/>
        <end position="192"/>
    </location>
</feature>
<proteinExistence type="predicted"/>
<dbReference type="Proteomes" id="UP000829647">
    <property type="component" value="Chromosome"/>
</dbReference>
<evidence type="ECO:0000259" key="1">
    <source>
        <dbReference type="Pfam" id="PF04784"/>
    </source>
</evidence>
<dbReference type="RefSeq" id="WP_247976052.1">
    <property type="nucleotide sequence ID" value="NZ_CP095848.1"/>
</dbReference>
<dbReference type="InterPro" id="IPR006869">
    <property type="entry name" value="DUF547"/>
</dbReference>
<dbReference type="PANTHER" id="PTHR46361:SF3">
    <property type="entry name" value="ELECTRON CARRIER_ PROTEIN DISULFIDE OXIDOREDUCTASE"/>
    <property type="match status" value="1"/>
</dbReference>
<keyword evidence="3" id="KW-1185">Reference proteome</keyword>
<organism evidence="2 3">
    <name type="scientific">Hymenobacter sublimis</name>
    <dbReference type="NCBI Taxonomy" id="2933777"/>
    <lineage>
        <taxon>Bacteria</taxon>
        <taxon>Pseudomonadati</taxon>
        <taxon>Bacteroidota</taxon>
        <taxon>Cytophagia</taxon>
        <taxon>Cytophagales</taxon>
        <taxon>Hymenobacteraceae</taxon>
        <taxon>Hymenobacter</taxon>
    </lineage>
</organism>
<gene>
    <name evidence="2" type="ORF">MWH26_03440</name>
</gene>
<reference evidence="2 3" key="1">
    <citation type="submission" date="2022-04" db="EMBL/GenBank/DDBJ databases">
        <title>Hymenobacter sp. isolated from the air.</title>
        <authorList>
            <person name="Won M."/>
            <person name="Lee C.-M."/>
            <person name="Woen H.-Y."/>
            <person name="Kwon S.-W."/>
        </authorList>
    </citation>
    <scope>NUCLEOTIDE SEQUENCE [LARGE SCALE GENOMIC DNA]</scope>
    <source>
        <strain evidence="3">5516 S-25</strain>
    </source>
</reference>
<sequence length="266" mass="30173">MHRPLPHRFLLLFLCLLSPLLLRAEDNNTLQLLHEPWSELLQRHVTADGRLNYEGLIEDEGQLLGYLESLRKVKPDPIFWNSNDTKAFWLNVYNAAATSLIVQYYPVASINDIRVKMVSGLKSPWEVPVVNVGGQSYSLNQIERLMLRDQFHDPRVHFALMYGAASGAPVQAEAYAGSRLTAQLDEQTRRFINDPTFNQLAPQHAQLSGLFEAYSAEFGSEAQLIAFVNRYARTPLLPTAQVEFQSFSWALNDRTGLSNTQALNKR</sequence>
<evidence type="ECO:0000313" key="2">
    <source>
        <dbReference type="EMBL" id="UPL49970.1"/>
    </source>
</evidence>
<protein>
    <submittedName>
        <fullName evidence="2">DUF547 domain-containing protein</fullName>
    </submittedName>
</protein>
<evidence type="ECO:0000313" key="3">
    <source>
        <dbReference type="Proteomes" id="UP000829647"/>
    </source>
</evidence>